<comment type="caution">
    <text evidence="5">The sequence shown here is derived from an EMBL/GenBank/DDBJ whole genome shotgun (WGS) entry which is preliminary data.</text>
</comment>
<dbReference type="PANTHER" id="PTHR12756">
    <property type="entry name" value="CYTOSOLIC CARBOXYPEPTIDASE"/>
    <property type="match status" value="1"/>
</dbReference>
<dbReference type="PANTHER" id="PTHR12756:SF9">
    <property type="entry name" value="CYTOSOLIC CARBOXYPEPTIDASE 6"/>
    <property type="match status" value="1"/>
</dbReference>
<dbReference type="STRING" id="1661398.A0A482VXB8"/>
<dbReference type="EMBL" id="QDEB01052765">
    <property type="protein sequence ID" value="RZC37424.1"/>
    <property type="molecule type" value="Genomic_DNA"/>
</dbReference>
<dbReference type="Gene3D" id="3.40.630.10">
    <property type="entry name" value="Zn peptidases"/>
    <property type="match status" value="1"/>
</dbReference>
<evidence type="ECO:0000313" key="6">
    <source>
        <dbReference type="Proteomes" id="UP000292052"/>
    </source>
</evidence>
<dbReference type="InterPro" id="IPR050821">
    <property type="entry name" value="Cytosolic_carboxypeptidase"/>
</dbReference>
<dbReference type="PROSITE" id="PS52035">
    <property type="entry name" value="PEPTIDASE_M14"/>
    <property type="match status" value="1"/>
</dbReference>
<keyword evidence="6" id="KW-1185">Reference proteome</keyword>
<proteinExistence type="inferred from homology"/>
<feature type="domain" description="Peptidase M14" evidence="4">
    <location>
        <begin position="115"/>
        <end position="378"/>
    </location>
</feature>
<accession>A0A482VXB8</accession>
<dbReference type="GO" id="GO:0008270">
    <property type="term" value="F:zinc ion binding"/>
    <property type="evidence" value="ECO:0007669"/>
    <property type="project" value="InterPro"/>
</dbReference>
<evidence type="ECO:0000313" key="5">
    <source>
        <dbReference type="EMBL" id="RZC37424.1"/>
    </source>
</evidence>
<keyword evidence="5" id="KW-0121">Carboxypeptidase</keyword>
<dbReference type="Proteomes" id="UP000292052">
    <property type="component" value="Unassembled WGS sequence"/>
</dbReference>
<sequence length="417" mass="47380">MVIEARALARPAVVLIVDNSLPTVATPATPSSSYRHRANHYNSQSAITKWCCMALVRRVSARGCKRSILCARFHPWPGADAADAAPIHALLLFLLFTCLRPPDRVIFNIVNISKTRNLFNDNLTPLVKSTTRKEYQNNMFITINLHLIKQKRRLDLITIGSLDRSKPTSKRRVIAIMARVHPGESPASFVCQELLISSNAIADTLRNHVIFKIIPMLNPDGVFLGNYRSTVMGLDLNRSWHLATPWCHPTLKAATDMLLILDKNKEFQLDFVIDIHAHSSLKGCFIYGNTYEDVYRYERHILFPKLLATTADDYLIENAMFNADPKKAGTARRYLCQLLSNRVNCYTFEVSFFGYKLKGSDVTIPYTEDSCILIWLLNIFKHEMWSELDQNIPGILSQYWSDPNRDSNGGSKQKTTT</sequence>
<dbReference type="Pfam" id="PF00246">
    <property type="entry name" value="Peptidase_M14"/>
    <property type="match status" value="1"/>
</dbReference>
<dbReference type="AlphaFoldDB" id="A0A482VXB8"/>
<keyword evidence="5" id="KW-0378">Hydrolase</keyword>
<dbReference type="InterPro" id="IPR000834">
    <property type="entry name" value="Peptidase_M14"/>
</dbReference>
<dbReference type="GO" id="GO:0006508">
    <property type="term" value="P:proteolysis"/>
    <property type="evidence" value="ECO:0007669"/>
    <property type="project" value="InterPro"/>
</dbReference>
<dbReference type="GO" id="GO:0004181">
    <property type="term" value="F:metallocarboxypeptidase activity"/>
    <property type="evidence" value="ECO:0007669"/>
    <property type="project" value="InterPro"/>
</dbReference>
<keyword evidence="5" id="KW-0645">Protease</keyword>
<evidence type="ECO:0000256" key="3">
    <source>
        <dbReference type="PROSITE-ProRule" id="PRU01379"/>
    </source>
</evidence>
<evidence type="ECO:0000256" key="2">
    <source>
        <dbReference type="ARBA" id="ARBA00005988"/>
    </source>
</evidence>
<gene>
    <name evidence="5" type="ORF">BDFB_000942</name>
</gene>
<name>A0A482VXB8_ASBVE</name>
<organism evidence="5 6">
    <name type="scientific">Asbolus verrucosus</name>
    <name type="common">Desert ironclad beetle</name>
    <dbReference type="NCBI Taxonomy" id="1661398"/>
    <lineage>
        <taxon>Eukaryota</taxon>
        <taxon>Metazoa</taxon>
        <taxon>Ecdysozoa</taxon>
        <taxon>Arthropoda</taxon>
        <taxon>Hexapoda</taxon>
        <taxon>Insecta</taxon>
        <taxon>Pterygota</taxon>
        <taxon>Neoptera</taxon>
        <taxon>Endopterygota</taxon>
        <taxon>Coleoptera</taxon>
        <taxon>Polyphaga</taxon>
        <taxon>Cucujiformia</taxon>
        <taxon>Tenebrionidae</taxon>
        <taxon>Pimeliinae</taxon>
        <taxon>Asbolus</taxon>
    </lineage>
</organism>
<comment type="cofactor">
    <cofactor evidence="1">
        <name>Zn(2+)</name>
        <dbReference type="ChEBI" id="CHEBI:29105"/>
    </cofactor>
</comment>
<evidence type="ECO:0000256" key="1">
    <source>
        <dbReference type="ARBA" id="ARBA00001947"/>
    </source>
</evidence>
<feature type="active site" description="Proton donor/acceptor" evidence="3">
    <location>
        <position position="349"/>
    </location>
</feature>
<reference evidence="5 6" key="1">
    <citation type="submission" date="2017-03" db="EMBL/GenBank/DDBJ databases">
        <title>Genome of the blue death feigning beetle - Asbolus verrucosus.</title>
        <authorList>
            <person name="Rider S.D."/>
        </authorList>
    </citation>
    <scope>NUCLEOTIDE SEQUENCE [LARGE SCALE GENOMIC DNA]</scope>
    <source>
        <strain evidence="5">Butters</strain>
        <tissue evidence="5">Head and leg muscle</tissue>
    </source>
</reference>
<protein>
    <submittedName>
        <fullName evidence="5">Cytosolic carboxypeptidase 6</fullName>
    </submittedName>
</protein>
<dbReference type="OrthoDB" id="10253041at2759"/>
<dbReference type="SUPFAM" id="SSF53187">
    <property type="entry name" value="Zn-dependent exopeptidases"/>
    <property type="match status" value="1"/>
</dbReference>
<comment type="similarity">
    <text evidence="2 3">Belongs to the peptidase M14 family.</text>
</comment>
<evidence type="ECO:0000259" key="4">
    <source>
        <dbReference type="PROSITE" id="PS52035"/>
    </source>
</evidence>